<evidence type="ECO:0000313" key="2">
    <source>
        <dbReference type="Proteomes" id="UP001217918"/>
    </source>
</evidence>
<dbReference type="Pfam" id="PF09724">
    <property type="entry name" value="Dcc1"/>
    <property type="match status" value="1"/>
</dbReference>
<keyword evidence="2" id="KW-1185">Reference proteome</keyword>
<dbReference type="InterPro" id="IPR019128">
    <property type="entry name" value="Dcc1"/>
</dbReference>
<evidence type="ECO:0000313" key="1">
    <source>
        <dbReference type="EMBL" id="KAK2068362.1"/>
    </source>
</evidence>
<dbReference type="GO" id="GO:0031390">
    <property type="term" value="C:Ctf18 RFC-like complex"/>
    <property type="evidence" value="ECO:0007669"/>
    <property type="project" value="InterPro"/>
</dbReference>
<dbReference type="GO" id="GO:0007064">
    <property type="term" value="P:mitotic sister chromatid cohesion"/>
    <property type="evidence" value="ECO:0007669"/>
    <property type="project" value="InterPro"/>
</dbReference>
<evidence type="ECO:0008006" key="3">
    <source>
        <dbReference type="Google" id="ProtNLM"/>
    </source>
</evidence>
<proteinExistence type="predicted"/>
<accession>A0AAD9I0Y9</accession>
<protein>
    <recommendedName>
        <fullName evidence="3">Sister chromatid cohesion protein DCC1</fullName>
    </recommendedName>
</protein>
<dbReference type="AlphaFoldDB" id="A0AAD9I0Y9"/>
<reference evidence="1" key="1">
    <citation type="journal article" date="2023" name="Mol. Plant Microbe Interact.">
        <title>Elucidating the Obligate Nature and Biological Capacity of an Invasive Fungal Corn Pathogen.</title>
        <authorList>
            <person name="MacCready J.S."/>
            <person name="Roggenkamp E.M."/>
            <person name="Gdanetz K."/>
            <person name="Chilvers M.I."/>
        </authorList>
    </citation>
    <scope>NUCLEOTIDE SEQUENCE</scope>
    <source>
        <strain evidence="1">PM02</strain>
    </source>
</reference>
<dbReference type="Proteomes" id="UP001217918">
    <property type="component" value="Unassembled WGS sequence"/>
</dbReference>
<name>A0AAD9I0Y9_9PEZI</name>
<sequence>MSSQAPPPPSIPLAHAPDGLGYKLVELPPELVSLLESDNPPVLSLHASPTAALLRAGPATTYALRQKNTSNALVVLAPAPATPGLHAVATVHETIELVAETAGSAAPARGRWHERFARGR</sequence>
<organism evidence="1 2">
    <name type="scientific">Phyllachora maydis</name>
    <dbReference type="NCBI Taxonomy" id="1825666"/>
    <lineage>
        <taxon>Eukaryota</taxon>
        <taxon>Fungi</taxon>
        <taxon>Dikarya</taxon>
        <taxon>Ascomycota</taxon>
        <taxon>Pezizomycotina</taxon>
        <taxon>Sordariomycetes</taxon>
        <taxon>Sordariomycetidae</taxon>
        <taxon>Phyllachorales</taxon>
        <taxon>Phyllachoraceae</taxon>
        <taxon>Phyllachora</taxon>
    </lineage>
</organism>
<gene>
    <name evidence="1" type="ORF">P8C59_003003</name>
</gene>
<comment type="caution">
    <text evidence="1">The sequence shown here is derived from an EMBL/GenBank/DDBJ whole genome shotgun (WGS) entry which is preliminary data.</text>
</comment>
<dbReference type="EMBL" id="JAQQPM010000002">
    <property type="protein sequence ID" value="KAK2068362.1"/>
    <property type="molecule type" value="Genomic_DNA"/>
</dbReference>